<evidence type="ECO:0000256" key="5">
    <source>
        <dbReference type="ARBA" id="ARBA00022989"/>
    </source>
</evidence>
<evidence type="ECO:0000259" key="8">
    <source>
        <dbReference type="PROSITE" id="PS50928"/>
    </source>
</evidence>
<dbReference type="GO" id="GO:0005886">
    <property type="term" value="C:plasma membrane"/>
    <property type="evidence" value="ECO:0007669"/>
    <property type="project" value="UniProtKB-SubCell"/>
</dbReference>
<evidence type="ECO:0000256" key="1">
    <source>
        <dbReference type="ARBA" id="ARBA00004651"/>
    </source>
</evidence>
<evidence type="ECO:0000256" key="7">
    <source>
        <dbReference type="RuleBase" id="RU363032"/>
    </source>
</evidence>
<feature type="transmembrane region" description="Helical" evidence="7">
    <location>
        <begin position="236"/>
        <end position="258"/>
    </location>
</feature>
<comment type="similarity">
    <text evidence="7">Belongs to the binding-protein-dependent transport system permease family.</text>
</comment>
<dbReference type="InterPro" id="IPR000515">
    <property type="entry name" value="MetI-like"/>
</dbReference>
<dbReference type="PANTHER" id="PTHR30193">
    <property type="entry name" value="ABC TRANSPORTER PERMEASE PROTEIN"/>
    <property type="match status" value="1"/>
</dbReference>
<feature type="transmembrane region" description="Helical" evidence="7">
    <location>
        <begin position="196"/>
        <end position="216"/>
    </location>
</feature>
<dbReference type="AlphaFoldDB" id="A0A6B1DDA7"/>
<feature type="transmembrane region" description="Helical" evidence="7">
    <location>
        <begin position="32"/>
        <end position="59"/>
    </location>
</feature>
<dbReference type="Gene3D" id="1.10.3720.10">
    <property type="entry name" value="MetI-like"/>
    <property type="match status" value="1"/>
</dbReference>
<evidence type="ECO:0000256" key="3">
    <source>
        <dbReference type="ARBA" id="ARBA00022475"/>
    </source>
</evidence>
<dbReference type="InterPro" id="IPR051393">
    <property type="entry name" value="ABC_transporter_permease"/>
</dbReference>
<protein>
    <submittedName>
        <fullName evidence="9">Sugar ABC transporter permease</fullName>
    </submittedName>
</protein>
<organism evidence="9">
    <name type="scientific">Caldilineaceae bacterium SB0661_bin_32</name>
    <dbReference type="NCBI Taxonomy" id="2605255"/>
    <lineage>
        <taxon>Bacteria</taxon>
        <taxon>Bacillati</taxon>
        <taxon>Chloroflexota</taxon>
        <taxon>Caldilineae</taxon>
        <taxon>Caldilineales</taxon>
        <taxon>Caldilineaceae</taxon>
    </lineage>
</organism>
<dbReference type="GO" id="GO:0055085">
    <property type="term" value="P:transmembrane transport"/>
    <property type="evidence" value="ECO:0007669"/>
    <property type="project" value="InterPro"/>
</dbReference>
<keyword evidence="6 7" id="KW-0472">Membrane</keyword>
<dbReference type="CDD" id="cd06261">
    <property type="entry name" value="TM_PBP2"/>
    <property type="match status" value="1"/>
</dbReference>
<evidence type="ECO:0000313" key="9">
    <source>
        <dbReference type="EMBL" id="MYC97225.1"/>
    </source>
</evidence>
<accession>A0A6B1DDA7</accession>
<dbReference type="SUPFAM" id="SSF161098">
    <property type="entry name" value="MetI-like"/>
    <property type="match status" value="1"/>
</dbReference>
<keyword evidence="5 7" id="KW-1133">Transmembrane helix</keyword>
<keyword evidence="2 7" id="KW-0813">Transport</keyword>
<keyword evidence="4 7" id="KW-0812">Transmembrane</keyword>
<dbReference type="InterPro" id="IPR035906">
    <property type="entry name" value="MetI-like_sf"/>
</dbReference>
<feature type="transmembrane region" description="Helical" evidence="7">
    <location>
        <begin position="95"/>
        <end position="119"/>
    </location>
</feature>
<evidence type="ECO:0000256" key="4">
    <source>
        <dbReference type="ARBA" id="ARBA00022692"/>
    </source>
</evidence>
<proteinExistence type="inferred from homology"/>
<feature type="transmembrane region" description="Helical" evidence="7">
    <location>
        <begin position="170"/>
        <end position="189"/>
    </location>
</feature>
<evidence type="ECO:0000256" key="6">
    <source>
        <dbReference type="ARBA" id="ARBA00023136"/>
    </source>
</evidence>
<reference evidence="9" key="1">
    <citation type="submission" date="2019-09" db="EMBL/GenBank/DDBJ databases">
        <title>Characterisation of the sponge microbiome using genome-centric metagenomics.</title>
        <authorList>
            <person name="Engelberts J.P."/>
            <person name="Robbins S.J."/>
            <person name="De Goeij J.M."/>
            <person name="Aranda M."/>
            <person name="Bell S.C."/>
            <person name="Webster N.S."/>
        </authorList>
    </citation>
    <scope>NUCLEOTIDE SEQUENCE</scope>
    <source>
        <strain evidence="9">SB0661_bin_32</strain>
    </source>
</reference>
<evidence type="ECO:0000256" key="2">
    <source>
        <dbReference type="ARBA" id="ARBA00022448"/>
    </source>
</evidence>
<feature type="transmembrane region" description="Helical" evidence="7">
    <location>
        <begin position="131"/>
        <end position="150"/>
    </location>
</feature>
<comment type="caution">
    <text evidence="9">The sequence shown here is derived from an EMBL/GenBank/DDBJ whole genome shotgun (WGS) entry which is preliminary data.</text>
</comment>
<sequence>MTDRVDKIGSGLRTGPKTFPWPRLTISQSEKLWGYLLIMPFMAFFVVFFLLPYGMVIWLSVVDWHPRGVTEYVGLQNYADVVEMPSAQKSMFNSFYYTLMVVPISTALSLLTAILIVSLRSSSMRGFFQAAFYLPGVISGLAVAIIWRFVFDFHVGVLNYALSLVNLEPVNWLGSIYAALPSLAGMAIVSSNGVAIIIFCAALLSIPSSLYDAAAVDGAAFWRKHWSITLPLLTPAMLYVIVVSTLGALQVFVPIYVLTRGGPVHSTITVGYYIYNQLIFYANAGTAAAAGLLLLVATVGFTIFQFRRFSQVVEF</sequence>
<comment type="subcellular location">
    <subcellularLocation>
        <location evidence="1 7">Cell membrane</location>
        <topology evidence="1 7">Multi-pass membrane protein</topology>
    </subcellularLocation>
</comment>
<name>A0A6B1DDA7_9CHLR</name>
<gene>
    <name evidence="9" type="ORF">F4X14_19895</name>
</gene>
<feature type="domain" description="ABC transmembrane type-1" evidence="8">
    <location>
        <begin position="91"/>
        <end position="305"/>
    </location>
</feature>
<keyword evidence="3" id="KW-1003">Cell membrane</keyword>
<feature type="transmembrane region" description="Helical" evidence="7">
    <location>
        <begin position="278"/>
        <end position="306"/>
    </location>
</feature>
<dbReference type="PROSITE" id="PS50928">
    <property type="entry name" value="ABC_TM1"/>
    <property type="match status" value="1"/>
</dbReference>
<dbReference type="Pfam" id="PF00528">
    <property type="entry name" value="BPD_transp_1"/>
    <property type="match status" value="1"/>
</dbReference>
<dbReference type="EMBL" id="VXMH01000108">
    <property type="protein sequence ID" value="MYC97225.1"/>
    <property type="molecule type" value="Genomic_DNA"/>
</dbReference>
<dbReference type="PANTHER" id="PTHR30193:SF37">
    <property type="entry name" value="INNER MEMBRANE ABC TRANSPORTER PERMEASE PROTEIN YCJO"/>
    <property type="match status" value="1"/>
</dbReference>